<keyword evidence="2" id="KW-1185">Reference proteome</keyword>
<gene>
    <name evidence="1" type="ORF">OS493_022472</name>
</gene>
<reference evidence="1" key="1">
    <citation type="submission" date="2023-01" db="EMBL/GenBank/DDBJ databases">
        <title>Genome assembly of the deep-sea coral Lophelia pertusa.</title>
        <authorList>
            <person name="Herrera S."/>
            <person name="Cordes E."/>
        </authorList>
    </citation>
    <scope>NUCLEOTIDE SEQUENCE</scope>
    <source>
        <strain evidence="1">USNM1676648</strain>
        <tissue evidence="1">Polyp</tissue>
    </source>
</reference>
<protein>
    <submittedName>
        <fullName evidence="1">Uncharacterized protein</fullName>
    </submittedName>
</protein>
<dbReference type="Proteomes" id="UP001163046">
    <property type="component" value="Unassembled WGS sequence"/>
</dbReference>
<dbReference type="EMBL" id="MU825888">
    <property type="protein sequence ID" value="KAJ7384359.1"/>
    <property type="molecule type" value="Genomic_DNA"/>
</dbReference>
<organism evidence="1 2">
    <name type="scientific">Desmophyllum pertusum</name>
    <dbReference type="NCBI Taxonomy" id="174260"/>
    <lineage>
        <taxon>Eukaryota</taxon>
        <taxon>Metazoa</taxon>
        <taxon>Cnidaria</taxon>
        <taxon>Anthozoa</taxon>
        <taxon>Hexacorallia</taxon>
        <taxon>Scleractinia</taxon>
        <taxon>Caryophylliina</taxon>
        <taxon>Caryophylliidae</taxon>
        <taxon>Desmophyllum</taxon>
    </lineage>
</organism>
<dbReference type="AlphaFoldDB" id="A0A9X0D4B5"/>
<sequence>MVDSSHLLYQEVDAFMTEQLRQPYAITDGQQWPTLNSFCQSLSSVASRRGYNFYVGEKRFGMKDQKNEIAPVVRYCHPGPSLSTLDEKKAEPVLQSGPHLANVLLLIQMLQSLDGVPCFKNDKVLKFWGIMHYDGMPLNIGTFPRIEGREVIFDGIKPHLPLHQMIELQQNGSGALKQYISEHCTWISEVREYDITDASGSFFINAFTEYGTAQGTSDTIKTTLSNVIKSITVCVDCVKDGEHKNCHFTSLTDPCTRCKTLQQMGQNICCTSFKIIHVSSDQLSAQRKAHVELNEVSIKDIRDSNYVQYGFGMLHTKMLYQL</sequence>
<dbReference type="OrthoDB" id="10361822at2759"/>
<name>A0A9X0D4B5_9CNID</name>
<evidence type="ECO:0000313" key="1">
    <source>
        <dbReference type="EMBL" id="KAJ7384359.1"/>
    </source>
</evidence>
<proteinExistence type="predicted"/>
<comment type="caution">
    <text evidence="1">The sequence shown here is derived from an EMBL/GenBank/DDBJ whole genome shotgun (WGS) entry which is preliminary data.</text>
</comment>
<evidence type="ECO:0000313" key="2">
    <source>
        <dbReference type="Proteomes" id="UP001163046"/>
    </source>
</evidence>
<accession>A0A9X0D4B5</accession>